<keyword evidence="3" id="KW-1185">Reference proteome</keyword>
<evidence type="ECO:0000259" key="1">
    <source>
        <dbReference type="Pfam" id="PF00144"/>
    </source>
</evidence>
<evidence type="ECO:0000313" key="3">
    <source>
        <dbReference type="Proteomes" id="UP000256686"/>
    </source>
</evidence>
<dbReference type="AlphaFoldDB" id="A0A3D9C998"/>
<dbReference type="InterPro" id="IPR001466">
    <property type="entry name" value="Beta-lactam-related"/>
</dbReference>
<dbReference type="Pfam" id="PF00144">
    <property type="entry name" value="Beta-lactamase"/>
    <property type="match status" value="1"/>
</dbReference>
<accession>A0A3D9C998</accession>
<keyword evidence="2" id="KW-0378">Hydrolase</keyword>
<dbReference type="Proteomes" id="UP000256686">
    <property type="component" value="Unassembled WGS sequence"/>
</dbReference>
<name>A0A3D9C998_9FLAO</name>
<dbReference type="EMBL" id="QNVT01000008">
    <property type="protein sequence ID" value="REC62453.1"/>
    <property type="molecule type" value="Genomic_DNA"/>
</dbReference>
<organism evidence="2 3">
    <name type="scientific">Chryseobacterium pennae</name>
    <dbReference type="NCBI Taxonomy" id="2258962"/>
    <lineage>
        <taxon>Bacteria</taxon>
        <taxon>Pseudomonadati</taxon>
        <taxon>Bacteroidota</taxon>
        <taxon>Flavobacteriia</taxon>
        <taxon>Flavobacteriales</taxon>
        <taxon>Weeksellaceae</taxon>
        <taxon>Chryseobacterium group</taxon>
        <taxon>Chryseobacterium</taxon>
    </lineage>
</organism>
<dbReference type="GO" id="GO:0016787">
    <property type="term" value="F:hydrolase activity"/>
    <property type="evidence" value="ECO:0007669"/>
    <property type="project" value="UniProtKB-KW"/>
</dbReference>
<comment type="caution">
    <text evidence="2">The sequence shown here is derived from an EMBL/GenBank/DDBJ whole genome shotgun (WGS) entry which is preliminary data.</text>
</comment>
<feature type="domain" description="Beta-lactamase-related" evidence="1">
    <location>
        <begin position="77"/>
        <end position="355"/>
    </location>
</feature>
<dbReference type="SUPFAM" id="SSF56601">
    <property type="entry name" value="beta-lactamase/transpeptidase-like"/>
    <property type="match status" value="1"/>
</dbReference>
<dbReference type="PANTHER" id="PTHR46825:SF9">
    <property type="entry name" value="BETA-LACTAMASE-RELATED DOMAIN-CONTAINING PROTEIN"/>
    <property type="match status" value="1"/>
</dbReference>
<proteinExistence type="predicted"/>
<evidence type="ECO:0000313" key="2">
    <source>
        <dbReference type="EMBL" id="REC62453.1"/>
    </source>
</evidence>
<gene>
    <name evidence="2" type="ORF">DRF65_10175</name>
</gene>
<dbReference type="Gene3D" id="3.40.710.10">
    <property type="entry name" value="DD-peptidase/beta-lactamase superfamily"/>
    <property type="match status" value="1"/>
</dbReference>
<dbReference type="InterPro" id="IPR012338">
    <property type="entry name" value="Beta-lactam/transpept-like"/>
</dbReference>
<sequence length="375" mass="42017">MILMKHLKIQKPLLQLLPKQLMTTTTKNKPMIKTKLLFIFAAFTLQPVSVKAQKVTPYSKKIDSIITASTPLTFNGTVLVTQNGKTKYLKANGYKDVEKKVALKTDDQFEIMSNSKQVTAVLILQAAEQGKLDLQTPIKKYLPSLTQPWADTITVHHLLNHTHGITDLDKPTAFKAGSQFKYGNLSYILLGEILQNTTGKTFTDQADSLFKKLNMKKTFVYNSKNNQALVPGYRSDNNQFEKVENSFLNDDIVSAAGVISTVEDLAKWDQALFKGKLLSSTFQKLMLTPSTSSQHNVFGKENMGFGYNIRFIREAGLDYYAVTGLGDGFTCLNVYFPSTDMSLIILENQMPRNSEHWSFQEAAIKNAVLKSITSK</sequence>
<dbReference type="InterPro" id="IPR050491">
    <property type="entry name" value="AmpC-like"/>
</dbReference>
<dbReference type="PANTHER" id="PTHR46825">
    <property type="entry name" value="D-ALANYL-D-ALANINE-CARBOXYPEPTIDASE/ENDOPEPTIDASE AMPH"/>
    <property type="match status" value="1"/>
</dbReference>
<protein>
    <submittedName>
        <fullName evidence="2">Serine hydrolase</fullName>
    </submittedName>
</protein>
<reference evidence="3" key="1">
    <citation type="submission" date="2018-06" db="EMBL/GenBank/DDBJ databases">
        <authorList>
            <person name="Lum Nde A."/>
            <person name="Hugo C."/>
        </authorList>
    </citation>
    <scope>NUCLEOTIDE SEQUENCE [LARGE SCALE GENOMIC DNA]</scope>
    <source>
        <strain evidence="3">1_F178</strain>
    </source>
</reference>